<evidence type="ECO:0000313" key="1">
    <source>
        <dbReference type="EMBL" id="SER42538.1"/>
    </source>
</evidence>
<sequence length="39" mass="4567">METVVQLQLYCTNILPNGLDHMLLLGRRPKHNILHSKNR</sequence>
<reference evidence="2" key="1">
    <citation type="submission" date="2016-10" db="EMBL/GenBank/DDBJ databases">
        <authorList>
            <person name="Varghese N."/>
            <person name="Submissions S."/>
        </authorList>
    </citation>
    <scope>NUCLEOTIDE SEQUENCE [LARGE SCALE GENOMIC DNA]</scope>
    <source>
        <strain evidence="2">DSM 24740</strain>
    </source>
</reference>
<dbReference type="InParanoid" id="A0A1H9P2Y9"/>
<dbReference type="AlphaFoldDB" id="A0A1H9P2Y9"/>
<accession>A0A1H9P2Y9</accession>
<organism evidence="1 2">
    <name type="scientific">Neolewinella agarilytica</name>
    <dbReference type="NCBI Taxonomy" id="478744"/>
    <lineage>
        <taxon>Bacteria</taxon>
        <taxon>Pseudomonadati</taxon>
        <taxon>Bacteroidota</taxon>
        <taxon>Saprospiria</taxon>
        <taxon>Saprospirales</taxon>
        <taxon>Lewinellaceae</taxon>
        <taxon>Neolewinella</taxon>
    </lineage>
</organism>
<gene>
    <name evidence="1" type="ORF">SAMN05444359_1428</name>
</gene>
<dbReference type="EMBL" id="FOFB01000042">
    <property type="protein sequence ID" value="SER42538.1"/>
    <property type="molecule type" value="Genomic_DNA"/>
</dbReference>
<keyword evidence="2" id="KW-1185">Reference proteome</keyword>
<protein>
    <submittedName>
        <fullName evidence="1">Uncharacterized protein</fullName>
    </submittedName>
</protein>
<dbReference type="Proteomes" id="UP000199021">
    <property type="component" value="Unassembled WGS sequence"/>
</dbReference>
<proteinExistence type="predicted"/>
<evidence type="ECO:0000313" key="2">
    <source>
        <dbReference type="Proteomes" id="UP000199021"/>
    </source>
</evidence>
<dbReference type="STRING" id="478744.SAMN05444359_1428"/>
<name>A0A1H9P2Y9_9BACT</name>